<dbReference type="EMBL" id="FOEH01000001">
    <property type="protein sequence ID" value="SEP57246.1"/>
    <property type="molecule type" value="Genomic_DNA"/>
</dbReference>
<keyword evidence="1" id="KW-0378">Hydrolase</keyword>
<accession>A0A1H8YYR2</accession>
<evidence type="ECO:0000313" key="2">
    <source>
        <dbReference type="Proteomes" id="UP000198733"/>
    </source>
</evidence>
<comment type="caution">
    <text evidence="1">The sequence shown here is derived from an EMBL/GenBank/DDBJ whole genome shotgun (WGS) entry which is preliminary data.</text>
</comment>
<reference evidence="1 2" key="1">
    <citation type="submission" date="2016-10" db="EMBL/GenBank/DDBJ databases">
        <authorList>
            <person name="Varghese N."/>
            <person name="Submissions S."/>
        </authorList>
    </citation>
    <scope>NUCLEOTIDE SEQUENCE [LARGE SCALE GENOMIC DNA]</scope>
    <source>
        <strain evidence="1 2">CGMCC 1.7734</strain>
    </source>
</reference>
<proteinExistence type="predicted"/>
<sequence>MESCAVCKERTATLRNDDESWICEDCAQSMNDLSD</sequence>
<organism evidence="1 2">
    <name type="scientific">Virgibacillus subterraneus</name>
    <dbReference type="NCBI Taxonomy" id="621109"/>
    <lineage>
        <taxon>Bacteria</taxon>
        <taxon>Bacillati</taxon>
        <taxon>Bacillota</taxon>
        <taxon>Bacilli</taxon>
        <taxon>Bacillales</taxon>
        <taxon>Bacillaceae</taxon>
        <taxon>Virgibacillus</taxon>
    </lineage>
</organism>
<keyword evidence="2" id="KW-1185">Reference proteome</keyword>
<dbReference type="Proteomes" id="UP000198733">
    <property type="component" value="Unassembled WGS sequence"/>
</dbReference>
<dbReference type="GO" id="GO:0016787">
    <property type="term" value="F:hydrolase activity"/>
    <property type="evidence" value="ECO:0007669"/>
    <property type="project" value="UniProtKB-KW"/>
</dbReference>
<gene>
    <name evidence="1" type="ORF">SAMN05216232_0200</name>
</gene>
<protein>
    <submittedName>
        <fullName evidence="1">Phosphonoacetate hydrolase</fullName>
    </submittedName>
</protein>
<name>A0A1H8YYR2_9BACI</name>
<evidence type="ECO:0000313" key="1">
    <source>
        <dbReference type="EMBL" id="SEP57246.1"/>
    </source>
</evidence>